<dbReference type="GO" id="GO:0016020">
    <property type="term" value="C:membrane"/>
    <property type="evidence" value="ECO:0007669"/>
    <property type="project" value="InterPro"/>
</dbReference>
<organism evidence="3 4">
    <name type="scientific">Vibrio parahaemolyticus</name>
    <dbReference type="NCBI Taxonomy" id="670"/>
    <lineage>
        <taxon>Bacteria</taxon>
        <taxon>Pseudomonadati</taxon>
        <taxon>Pseudomonadota</taxon>
        <taxon>Gammaproteobacteria</taxon>
        <taxon>Vibrionales</taxon>
        <taxon>Vibrionaceae</taxon>
        <taxon>Vibrio</taxon>
    </lineage>
</organism>
<dbReference type="PANTHER" id="PTHR10906">
    <property type="entry name" value="SECY/SEC61-ALPHA FAMILY MEMBER"/>
    <property type="match status" value="1"/>
</dbReference>
<proteinExistence type="inferred from homology"/>
<dbReference type="RefSeq" id="WP_311019589.1">
    <property type="nucleotide sequence ID" value="NZ_JAUHGG010000003.1"/>
</dbReference>
<keyword evidence="2" id="KW-1133">Transmembrane helix</keyword>
<feature type="transmembrane region" description="Helical" evidence="2">
    <location>
        <begin position="169"/>
        <end position="186"/>
    </location>
</feature>
<evidence type="ECO:0000256" key="1">
    <source>
        <dbReference type="RuleBase" id="RU004349"/>
    </source>
</evidence>
<feature type="transmembrane region" description="Helical" evidence="2">
    <location>
        <begin position="262"/>
        <end position="281"/>
    </location>
</feature>
<feature type="transmembrane region" description="Helical" evidence="2">
    <location>
        <begin position="109"/>
        <end position="128"/>
    </location>
</feature>
<dbReference type="InterPro" id="IPR023201">
    <property type="entry name" value="SecY_dom_sf"/>
</dbReference>
<evidence type="ECO:0000313" key="4">
    <source>
        <dbReference type="Proteomes" id="UP001253193"/>
    </source>
</evidence>
<feature type="transmembrane region" description="Helical" evidence="2">
    <location>
        <begin position="71"/>
        <end position="88"/>
    </location>
</feature>
<reference evidence="3" key="1">
    <citation type="submission" date="2023-06" db="EMBL/GenBank/DDBJ databases">
        <title>Genomic Diversity of Vibrio spp. and Metagenomic Analysis of Pathogens in Florida Gulf Coastal Waters Following Hurricane Ian.</title>
        <authorList>
            <person name="Brumfield K.D."/>
        </authorList>
    </citation>
    <scope>NUCLEOTIDE SEQUENCE</scope>
    <source>
        <strain evidence="3">WBS2B-138</strain>
    </source>
</reference>
<dbReference type="PRINTS" id="PR00303">
    <property type="entry name" value="SECYTRNLCASE"/>
</dbReference>
<dbReference type="GO" id="GO:0015031">
    <property type="term" value="P:protein transport"/>
    <property type="evidence" value="ECO:0007669"/>
    <property type="project" value="InterPro"/>
</dbReference>
<dbReference type="PIRSF" id="PIRSF004557">
    <property type="entry name" value="SecY"/>
    <property type="match status" value="1"/>
</dbReference>
<name>A0AAW8PXS1_VIBPH</name>
<evidence type="ECO:0000313" key="3">
    <source>
        <dbReference type="EMBL" id="MDS1820809.1"/>
    </source>
</evidence>
<evidence type="ECO:0000256" key="2">
    <source>
        <dbReference type="SAM" id="Phobius"/>
    </source>
</evidence>
<comment type="caution">
    <text evidence="3">The sequence shown here is derived from an EMBL/GenBank/DDBJ whole genome shotgun (WGS) entry which is preliminary data.</text>
</comment>
<feature type="transmembrane region" description="Helical" evidence="2">
    <location>
        <begin position="206"/>
        <end position="226"/>
    </location>
</feature>
<dbReference type="Proteomes" id="UP001253193">
    <property type="component" value="Unassembled WGS sequence"/>
</dbReference>
<dbReference type="AlphaFoldDB" id="A0AAW8PXS1"/>
<feature type="transmembrane region" description="Helical" evidence="2">
    <location>
        <begin position="380"/>
        <end position="397"/>
    </location>
</feature>
<comment type="similarity">
    <text evidence="1">Belongs to the SecY/SEC61-alpha family.</text>
</comment>
<accession>A0AAW8PXS1</accession>
<feature type="transmembrane region" description="Helical" evidence="2">
    <location>
        <begin position="356"/>
        <end position="374"/>
    </location>
</feature>
<sequence length="421" mass="45944">MKFYYSTFFRAALTMAVCLLFFRIGSHTPIPHINKAVFDSLFQSNQSGVLQLVNIIGGGSLSRMSVFSLSIMPYITASIVIFVAQLMSDKVKEFAASENGKIKLEQIKRLLTVLLVFTQSMTLSTILLSQNVNGEPLATVSGFTFYVSTFLSLLTGTFIVVWLANIMTFVGFGAGTSLIIMFGILSSMPSNFFTISSMVSEGSATVVSVVALISIVLICFAMVIYFENAGRRVATLKSDKYGGSRPSYVTFKANPIGMMPPIFAAIVISMFVTTASAFSSLMPDFLVTAKDRLVGGTPEFIALFSVLTFVFGFALKGTMLNPKKVANGLMMSGQVIRSLRVGLETEKYLSRLFQSLTFIACCYLVVLCTIPEIVNAYLGIPFYLGGTSILIMVSTASEMRKNIFGMMEGNAYKKVSEDFLK</sequence>
<dbReference type="Gene3D" id="1.10.3370.10">
    <property type="entry name" value="SecY subunit domain"/>
    <property type="match status" value="1"/>
</dbReference>
<dbReference type="EMBL" id="JAUHGG010000003">
    <property type="protein sequence ID" value="MDS1820809.1"/>
    <property type="molecule type" value="Genomic_DNA"/>
</dbReference>
<keyword evidence="2" id="KW-0472">Membrane</keyword>
<feature type="transmembrane region" description="Helical" evidence="2">
    <location>
        <begin position="293"/>
        <end position="315"/>
    </location>
</feature>
<gene>
    <name evidence="3" type="ORF">QX249_09095</name>
</gene>
<feature type="transmembrane region" description="Helical" evidence="2">
    <location>
        <begin position="140"/>
        <end position="162"/>
    </location>
</feature>
<keyword evidence="2" id="KW-0812">Transmembrane</keyword>
<dbReference type="InterPro" id="IPR002208">
    <property type="entry name" value="SecY/SEC61-alpha"/>
</dbReference>
<dbReference type="Pfam" id="PF00344">
    <property type="entry name" value="SecY"/>
    <property type="match status" value="1"/>
</dbReference>
<dbReference type="SUPFAM" id="SSF103491">
    <property type="entry name" value="Preprotein translocase SecY subunit"/>
    <property type="match status" value="1"/>
</dbReference>
<protein>
    <submittedName>
        <fullName evidence="3">Preprotein translocase subunit SecY</fullName>
    </submittedName>
</protein>